<dbReference type="PRINTS" id="PR00124">
    <property type="entry name" value="ATPASEC"/>
</dbReference>
<feature type="domain" description="V-ATPase proteolipid subunit C-like" evidence="14">
    <location>
        <begin position="16"/>
        <end position="78"/>
    </location>
</feature>
<dbReference type="CDD" id="cd18182">
    <property type="entry name" value="ATP-synt_Fo_c_ATP5G3"/>
    <property type="match status" value="1"/>
</dbReference>
<dbReference type="GO" id="GO:0046933">
    <property type="term" value="F:proton-transporting ATP synthase activity, rotational mechanism"/>
    <property type="evidence" value="ECO:0007669"/>
    <property type="project" value="UniProtKB-UniRule"/>
</dbReference>
<dbReference type="InterPro" id="IPR000454">
    <property type="entry name" value="ATP_synth_F0_csu"/>
</dbReference>
<dbReference type="NCBIfam" id="NF005733">
    <property type="entry name" value="PRK07558.1"/>
    <property type="match status" value="1"/>
</dbReference>
<evidence type="ECO:0000256" key="6">
    <source>
        <dbReference type="ARBA" id="ARBA00022781"/>
    </source>
</evidence>
<evidence type="ECO:0000259" key="14">
    <source>
        <dbReference type="Pfam" id="PF00137"/>
    </source>
</evidence>
<evidence type="ECO:0000256" key="12">
    <source>
        <dbReference type="ARBA" id="ARBA00025198"/>
    </source>
</evidence>
<dbReference type="InterPro" id="IPR038662">
    <property type="entry name" value="ATP_synth_F0_csu_sf"/>
</dbReference>
<comment type="subcellular location">
    <subcellularLocation>
        <location evidence="13">Cell membrane</location>
        <topology evidence="13">Multi-pass membrane protein</topology>
    </subcellularLocation>
    <subcellularLocation>
        <location evidence="1">Membrane</location>
        <topology evidence="1">Multi-pass membrane protein</topology>
    </subcellularLocation>
</comment>
<comment type="similarity">
    <text evidence="2 13">Belongs to the ATPase C chain family.</text>
</comment>
<comment type="function">
    <text evidence="13">Key component of the F(0) channel; it plays a direct role in translocation across the membrane. A homomeric c-ring of between 10-14 subunits forms the central stalk rotor element with the F(1) delta and epsilon subunits.</text>
</comment>
<name>A0A1G4Q885_9CAUL</name>
<keyword evidence="13" id="KW-1003">Cell membrane</keyword>
<dbReference type="STRING" id="260084.SAMN02927928_0992"/>
<evidence type="ECO:0000313" key="15">
    <source>
        <dbReference type="EMBL" id="SCW40661.1"/>
    </source>
</evidence>
<evidence type="ECO:0000256" key="3">
    <source>
        <dbReference type="ARBA" id="ARBA00022448"/>
    </source>
</evidence>
<reference evidence="16" key="1">
    <citation type="submission" date="2016-10" db="EMBL/GenBank/DDBJ databases">
        <authorList>
            <person name="Varghese N."/>
            <person name="Submissions S."/>
        </authorList>
    </citation>
    <scope>NUCLEOTIDE SEQUENCE [LARGE SCALE GENOMIC DNA]</scope>
    <source>
        <strain evidence="16">CGMCC 1.3431</strain>
    </source>
</reference>
<feature type="transmembrane region" description="Helical" evidence="13">
    <location>
        <begin position="57"/>
        <end position="80"/>
    </location>
</feature>
<dbReference type="GO" id="GO:0005886">
    <property type="term" value="C:plasma membrane"/>
    <property type="evidence" value="ECO:0007669"/>
    <property type="project" value="UniProtKB-SubCell"/>
</dbReference>
<dbReference type="GO" id="GO:0033177">
    <property type="term" value="C:proton-transporting two-sector ATPase complex, proton-transporting domain"/>
    <property type="evidence" value="ECO:0007669"/>
    <property type="project" value="InterPro"/>
</dbReference>
<keyword evidence="3 13" id="KW-0813">Transport</keyword>
<evidence type="ECO:0000256" key="10">
    <source>
        <dbReference type="ARBA" id="ARBA00023136"/>
    </source>
</evidence>
<dbReference type="EMBL" id="FMTS01000001">
    <property type="protein sequence ID" value="SCW40661.1"/>
    <property type="molecule type" value="Genomic_DNA"/>
</dbReference>
<dbReference type="InterPro" id="IPR035921">
    <property type="entry name" value="F/V-ATP_Csub_sf"/>
</dbReference>
<accession>A0A1G4Q885</accession>
<dbReference type="RefSeq" id="WP_090644350.1">
    <property type="nucleotide sequence ID" value="NZ_CBCRYE010000001.1"/>
</dbReference>
<keyword evidence="11 13" id="KW-0066">ATP synthesis</keyword>
<evidence type="ECO:0000256" key="4">
    <source>
        <dbReference type="ARBA" id="ARBA00022547"/>
    </source>
</evidence>
<comment type="function">
    <text evidence="12 13">F(1)F(0) ATP synthase produces ATP from ADP in the presence of a proton or sodium gradient. F-type ATPases consist of two structural domains, F(1) containing the extramembraneous catalytic core and F(0) containing the membrane proton channel, linked together by a central stalk and a peripheral stalk. During catalysis, ATP synthesis in the catalytic domain of F(1) is coupled via a rotary mechanism of the central stalk subunits to proton translocation.</text>
</comment>
<evidence type="ECO:0000256" key="2">
    <source>
        <dbReference type="ARBA" id="ARBA00006704"/>
    </source>
</evidence>
<sequence length="85" mass="8661">MDVQSATLIAGGLKYIGAGLATLGMIGAGIGLGILFGNYYVGALRNPSAAKTQQTNLFIGMALTEALGIFAFVIALLILFNAPSL</sequence>
<evidence type="ECO:0000256" key="8">
    <source>
        <dbReference type="ARBA" id="ARBA00023065"/>
    </source>
</evidence>
<dbReference type="InterPro" id="IPR005953">
    <property type="entry name" value="ATP_synth_csu_bac/chlpt"/>
</dbReference>
<keyword evidence="10 13" id="KW-0472">Membrane</keyword>
<organism evidence="15 16">
    <name type="scientific">Asticcacaulis taihuensis</name>
    <dbReference type="NCBI Taxonomy" id="260084"/>
    <lineage>
        <taxon>Bacteria</taxon>
        <taxon>Pseudomonadati</taxon>
        <taxon>Pseudomonadota</taxon>
        <taxon>Alphaproteobacteria</taxon>
        <taxon>Caulobacterales</taxon>
        <taxon>Caulobacteraceae</taxon>
        <taxon>Asticcacaulis</taxon>
    </lineage>
</organism>
<evidence type="ECO:0000256" key="1">
    <source>
        <dbReference type="ARBA" id="ARBA00004141"/>
    </source>
</evidence>
<evidence type="ECO:0000313" key="16">
    <source>
        <dbReference type="Proteomes" id="UP000199150"/>
    </source>
</evidence>
<dbReference type="PANTHER" id="PTHR10031:SF0">
    <property type="entry name" value="ATPASE PROTEIN 9"/>
    <property type="match status" value="1"/>
</dbReference>
<dbReference type="GO" id="GO:0008289">
    <property type="term" value="F:lipid binding"/>
    <property type="evidence" value="ECO:0007669"/>
    <property type="project" value="UniProtKB-KW"/>
</dbReference>
<protein>
    <recommendedName>
        <fullName evidence="13">ATP synthase subunit c</fullName>
    </recommendedName>
    <alternativeName>
        <fullName evidence="13">ATP synthase F(0) sector subunit c</fullName>
    </alternativeName>
    <alternativeName>
        <fullName evidence="13">F-type ATPase subunit c</fullName>
        <shortName evidence="13">F-ATPase subunit c</shortName>
    </alternativeName>
    <alternativeName>
        <fullName evidence="13">Lipid-binding protein</fullName>
    </alternativeName>
</protein>
<dbReference type="InterPro" id="IPR002379">
    <property type="entry name" value="ATPase_proteolipid_c-like_dom"/>
</dbReference>
<proteinExistence type="inferred from homology"/>
<feature type="site" description="Reversibly protonated during proton transport" evidence="13">
    <location>
        <position position="65"/>
    </location>
</feature>
<dbReference type="HAMAP" id="MF_01396">
    <property type="entry name" value="ATP_synth_c_bact"/>
    <property type="match status" value="1"/>
</dbReference>
<keyword evidence="4 13" id="KW-0138">CF(0)</keyword>
<gene>
    <name evidence="13" type="primary">atpE</name>
    <name evidence="15" type="ORF">SAMN02927928_0992</name>
</gene>
<dbReference type="Pfam" id="PF00137">
    <property type="entry name" value="ATP-synt_C"/>
    <property type="match status" value="1"/>
</dbReference>
<evidence type="ECO:0000256" key="13">
    <source>
        <dbReference type="HAMAP-Rule" id="MF_01396"/>
    </source>
</evidence>
<keyword evidence="7 13" id="KW-1133">Transmembrane helix</keyword>
<dbReference type="AlphaFoldDB" id="A0A1G4Q885"/>
<dbReference type="SUPFAM" id="SSF81333">
    <property type="entry name" value="F1F0 ATP synthase subunit C"/>
    <property type="match status" value="1"/>
</dbReference>
<dbReference type="OrthoDB" id="9811093at2"/>
<evidence type="ECO:0000256" key="7">
    <source>
        <dbReference type="ARBA" id="ARBA00022989"/>
    </source>
</evidence>
<evidence type="ECO:0000256" key="11">
    <source>
        <dbReference type="ARBA" id="ARBA00023310"/>
    </source>
</evidence>
<dbReference type="GO" id="GO:0045259">
    <property type="term" value="C:proton-transporting ATP synthase complex"/>
    <property type="evidence" value="ECO:0007669"/>
    <property type="project" value="UniProtKB-KW"/>
</dbReference>
<feature type="transmembrane region" description="Helical" evidence="13">
    <location>
        <begin position="15"/>
        <end position="36"/>
    </location>
</feature>
<keyword evidence="9 13" id="KW-0446">Lipid-binding</keyword>
<keyword evidence="16" id="KW-1185">Reference proteome</keyword>
<dbReference type="PANTHER" id="PTHR10031">
    <property type="entry name" value="ATP SYNTHASE LIPID-BINDING PROTEIN, MITOCHONDRIAL"/>
    <property type="match status" value="1"/>
</dbReference>
<dbReference type="Gene3D" id="1.20.20.10">
    <property type="entry name" value="F1F0 ATP synthase subunit C"/>
    <property type="match status" value="1"/>
</dbReference>
<keyword evidence="6 13" id="KW-0375">Hydrogen ion transport</keyword>
<evidence type="ECO:0000256" key="5">
    <source>
        <dbReference type="ARBA" id="ARBA00022692"/>
    </source>
</evidence>
<evidence type="ECO:0000256" key="9">
    <source>
        <dbReference type="ARBA" id="ARBA00023121"/>
    </source>
</evidence>
<keyword evidence="8 13" id="KW-0406">Ion transport</keyword>
<keyword evidence="5 13" id="KW-0812">Transmembrane</keyword>
<dbReference type="NCBIfam" id="TIGR01260">
    <property type="entry name" value="ATP_synt_c"/>
    <property type="match status" value="1"/>
</dbReference>
<dbReference type="Proteomes" id="UP000199150">
    <property type="component" value="Unassembled WGS sequence"/>
</dbReference>